<organism evidence="2 3">
    <name type="scientific">Plectus sambesii</name>
    <dbReference type="NCBI Taxonomy" id="2011161"/>
    <lineage>
        <taxon>Eukaryota</taxon>
        <taxon>Metazoa</taxon>
        <taxon>Ecdysozoa</taxon>
        <taxon>Nematoda</taxon>
        <taxon>Chromadorea</taxon>
        <taxon>Plectida</taxon>
        <taxon>Plectina</taxon>
        <taxon>Plectoidea</taxon>
        <taxon>Plectidae</taxon>
        <taxon>Plectus</taxon>
    </lineage>
</organism>
<proteinExistence type="predicted"/>
<evidence type="ECO:0000313" key="3">
    <source>
        <dbReference type="WBParaSite" id="PSAMB.scaffold12335size2812.g34796.t1"/>
    </source>
</evidence>
<reference evidence="3" key="1">
    <citation type="submission" date="2022-11" db="UniProtKB">
        <authorList>
            <consortium name="WormBaseParasite"/>
        </authorList>
    </citation>
    <scope>IDENTIFICATION</scope>
</reference>
<keyword evidence="2" id="KW-1185">Reference proteome</keyword>
<dbReference type="Proteomes" id="UP000887566">
    <property type="component" value="Unplaced"/>
</dbReference>
<evidence type="ECO:0000256" key="1">
    <source>
        <dbReference type="SAM" id="MobiDB-lite"/>
    </source>
</evidence>
<name>A0A914UTX0_9BILA</name>
<feature type="region of interest" description="Disordered" evidence="1">
    <location>
        <begin position="27"/>
        <end position="48"/>
    </location>
</feature>
<dbReference type="AlphaFoldDB" id="A0A914UTX0"/>
<sequence length="48" mass="5687">MYQQSYRMWNTWNVIYTMVKEESASQLNGDAEAGSLQSRSTNVLWKRK</sequence>
<dbReference type="WBParaSite" id="PSAMB.scaffold12335size2812.g34796.t1">
    <property type="protein sequence ID" value="PSAMB.scaffold12335size2812.g34796.t1"/>
    <property type="gene ID" value="PSAMB.scaffold12335size2812.g34796"/>
</dbReference>
<accession>A0A914UTX0</accession>
<evidence type="ECO:0000313" key="2">
    <source>
        <dbReference type="Proteomes" id="UP000887566"/>
    </source>
</evidence>
<protein>
    <submittedName>
        <fullName evidence="3">Uncharacterized protein</fullName>
    </submittedName>
</protein>
<feature type="compositionally biased region" description="Polar residues" evidence="1">
    <location>
        <begin position="35"/>
        <end position="48"/>
    </location>
</feature>